<dbReference type="EMBL" id="CAADFR010000032">
    <property type="protein sequence ID" value="VFK39053.1"/>
    <property type="molecule type" value="Genomic_DNA"/>
</dbReference>
<gene>
    <name evidence="4" type="ORF">BECKSD772D_GA0070982_10295</name>
    <name evidence="3" type="ORF">BECKSD772E_GA0070983_10317</name>
    <name evidence="2" type="ORF">BECKSD772F_GA0070984_10327</name>
</gene>
<dbReference type="EMBL" id="CAADHB010000029">
    <property type="protein sequence ID" value="VFK78897.1"/>
    <property type="molecule type" value="Genomic_DNA"/>
</dbReference>
<dbReference type="EMBL" id="CAADFU010000031">
    <property type="protein sequence ID" value="VFK43917.1"/>
    <property type="molecule type" value="Genomic_DNA"/>
</dbReference>
<accession>A0A451BKU2</accession>
<evidence type="ECO:0000313" key="2">
    <source>
        <dbReference type="EMBL" id="VFK39053.1"/>
    </source>
</evidence>
<protein>
    <submittedName>
        <fullName evidence="4">Uncharacterized protein</fullName>
    </submittedName>
</protein>
<keyword evidence="1" id="KW-1133">Transmembrane helix</keyword>
<evidence type="ECO:0000313" key="4">
    <source>
        <dbReference type="EMBL" id="VFK78897.1"/>
    </source>
</evidence>
<reference evidence="4" key="1">
    <citation type="submission" date="2019-02" db="EMBL/GenBank/DDBJ databases">
        <authorList>
            <person name="Gruber-Vodicka R. H."/>
            <person name="Seah K. B. B."/>
        </authorList>
    </citation>
    <scope>NUCLEOTIDE SEQUENCE</scope>
    <source>
        <strain evidence="4">BECK_S127</strain>
        <strain evidence="3">BECK_S1320</strain>
        <strain evidence="2">BECK_S1321</strain>
    </source>
</reference>
<evidence type="ECO:0000256" key="1">
    <source>
        <dbReference type="SAM" id="Phobius"/>
    </source>
</evidence>
<keyword evidence="1" id="KW-0812">Transmembrane</keyword>
<name>A0A451BKU2_9GAMM</name>
<organism evidence="4">
    <name type="scientific">Candidatus Kentrum sp. SD</name>
    <dbReference type="NCBI Taxonomy" id="2126332"/>
    <lineage>
        <taxon>Bacteria</taxon>
        <taxon>Pseudomonadati</taxon>
        <taxon>Pseudomonadota</taxon>
        <taxon>Gammaproteobacteria</taxon>
        <taxon>Candidatus Kentrum</taxon>
    </lineage>
</organism>
<sequence>MKPGIIIAIILPFIVFLGDVTVTNLLSRLSRNQNSIALLPLDRRERPYASGVPPRQKRFLPFGGNDRGVVEMAMGSLKRNAPVPALSGGAGNHLKTFAL</sequence>
<keyword evidence="1" id="KW-0472">Membrane</keyword>
<dbReference type="AlphaFoldDB" id="A0A451BKU2"/>
<evidence type="ECO:0000313" key="3">
    <source>
        <dbReference type="EMBL" id="VFK43917.1"/>
    </source>
</evidence>
<feature type="transmembrane region" description="Helical" evidence="1">
    <location>
        <begin position="6"/>
        <end position="26"/>
    </location>
</feature>
<proteinExistence type="predicted"/>